<gene>
    <name evidence="2" type="ORF">GWK15_17805</name>
    <name evidence="1" type="ORF">GXW75_18865</name>
</gene>
<name>A0A9X9WLW4_9PROT</name>
<reference evidence="2 3" key="2">
    <citation type="submission" date="2020-02" db="EMBL/GenBank/DDBJ databases">
        <authorList>
            <person name="Sun Q."/>
            <person name="Inoue M."/>
        </authorList>
    </citation>
    <scope>NUCLEOTIDE SEQUENCE [LARGE SCALE GENOMIC DNA]</scope>
    <source>
        <strain evidence="2 3">KCTC 22478</strain>
    </source>
</reference>
<dbReference type="RefSeq" id="WP_168042716.1">
    <property type="nucleotide sequence ID" value="NZ_JAAEDK010000050.1"/>
</dbReference>
<dbReference type="EMBL" id="JAAEDK010000050">
    <property type="protein sequence ID" value="MBR0661324.1"/>
    <property type="molecule type" value="Genomic_DNA"/>
</dbReference>
<dbReference type="Pfam" id="PF12059">
    <property type="entry name" value="DUF3540"/>
    <property type="match status" value="1"/>
</dbReference>
<proteinExistence type="predicted"/>
<evidence type="ECO:0000313" key="3">
    <source>
        <dbReference type="Proteomes" id="UP000746741"/>
    </source>
</evidence>
<dbReference type="EMBL" id="JAAVUP010000005">
    <property type="protein sequence ID" value="NKE18814.1"/>
    <property type="molecule type" value="Genomic_DNA"/>
</dbReference>
<dbReference type="AlphaFoldDB" id="A0A9X9WLW4"/>
<accession>A0A9X9WLW4</accession>
<evidence type="ECO:0000313" key="2">
    <source>
        <dbReference type="EMBL" id="NKE18814.1"/>
    </source>
</evidence>
<comment type="caution">
    <text evidence="1">The sequence shown here is derived from an EMBL/GenBank/DDBJ whole genome shotgun (WGS) entry which is preliminary data.</text>
</comment>
<dbReference type="InterPro" id="IPR021927">
    <property type="entry name" value="DUF3540"/>
</dbReference>
<dbReference type="Proteomes" id="UP001138708">
    <property type="component" value="Unassembled WGS sequence"/>
</dbReference>
<evidence type="ECO:0000313" key="4">
    <source>
        <dbReference type="Proteomes" id="UP001138708"/>
    </source>
</evidence>
<protein>
    <submittedName>
        <fullName evidence="1">DUF3540 domain-containing protein</fullName>
    </submittedName>
</protein>
<sequence length="195" mass="20502">MNAITGFAPLTDSARVVAQDCTGFTILRHGRAEAAQRAFSCLVEPAPGDLVLVGHAEGEAFILAVLARHGDAPMRVALPDGATIAAAEGRLTLDAGRIDLRASTTGVTTGSLDVAAGRTDASLGRVALLAEAIETIAQRIVGRFRRSIRIVEESEQLRARDIEQRASGHMHLRGDAVTLQGGALVKLRADQIHLG</sequence>
<organism evidence="1 4">
    <name type="scientific">Neoroseomonas oryzicola</name>
    <dbReference type="NCBI Taxonomy" id="535904"/>
    <lineage>
        <taxon>Bacteria</taxon>
        <taxon>Pseudomonadati</taxon>
        <taxon>Pseudomonadota</taxon>
        <taxon>Alphaproteobacteria</taxon>
        <taxon>Acetobacterales</taxon>
        <taxon>Acetobacteraceae</taxon>
        <taxon>Neoroseomonas</taxon>
    </lineage>
</organism>
<dbReference type="Proteomes" id="UP000746741">
    <property type="component" value="Unassembled WGS sequence"/>
</dbReference>
<evidence type="ECO:0000313" key="1">
    <source>
        <dbReference type="EMBL" id="MBR0661324.1"/>
    </source>
</evidence>
<reference evidence="1" key="1">
    <citation type="submission" date="2020-01" db="EMBL/GenBank/DDBJ databases">
        <authorList>
            <person name="Rat A."/>
        </authorList>
    </citation>
    <scope>NUCLEOTIDE SEQUENCE</scope>
    <source>
        <strain evidence="1">LMG 31161</strain>
    </source>
</reference>
<reference evidence="1" key="3">
    <citation type="journal article" date="2021" name="Syst. Appl. Microbiol.">
        <title>Roseomonas hellenica sp. nov., isolated from roots of wild-growing Alkanna tinctoria.</title>
        <authorList>
            <person name="Rat A."/>
            <person name="Naranjo H.D."/>
            <person name="Lebbe L."/>
            <person name="Cnockaert M."/>
            <person name="Krigas N."/>
            <person name="Grigoriadou K."/>
            <person name="Maloupa E."/>
            <person name="Willems A."/>
        </authorList>
    </citation>
    <scope>NUCLEOTIDE SEQUENCE</scope>
    <source>
        <strain evidence="1">LMG 31161</strain>
    </source>
</reference>
<keyword evidence="3" id="KW-1185">Reference proteome</keyword>